<dbReference type="InterPro" id="IPR002934">
    <property type="entry name" value="Polymerase_NTP_transf_dom"/>
</dbReference>
<sequence length="249" mass="26602">MTRTAAEALAGGCAGIARGATRSVILHGSLAAGGFLPGRSDIDLLVVVDDGLTDAQASDLKQLVRKADTGDAAGIDLHVVTAEVAGAPTRTPALELHVGRYDGTSAGFEVERRLAEAPDLLAELSMAREQGLHLAGAAPRTVIGPVPAGWVVDRGRYWLRSWQSLTDDSENAAFMVLTACRIWRFAIEHVHCSKVEAARWALTRNPSLKVVEQAMQRYLGDLAVPVDEQNLAALLDLVLRETAIRRPLG</sequence>
<evidence type="ECO:0000256" key="1">
    <source>
        <dbReference type="ARBA" id="ARBA00022679"/>
    </source>
</evidence>
<proteinExistence type="predicted"/>
<dbReference type="InterPro" id="IPR043519">
    <property type="entry name" value="NT_sf"/>
</dbReference>
<evidence type="ECO:0000313" key="4">
    <source>
        <dbReference type="EMBL" id="MBG0564372.1"/>
    </source>
</evidence>
<dbReference type="Proteomes" id="UP000598146">
    <property type="component" value="Unassembled WGS sequence"/>
</dbReference>
<dbReference type="EMBL" id="JADQTO010000011">
    <property type="protein sequence ID" value="MBG0564372.1"/>
    <property type="molecule type" value="Genomic_DNA"/>
</dbReference>
<protein>
    <submittedName>
        <fullName evidence="4">DUF4111 domain-containing protein</fullName>
    </submittedName>
</protein>
<keyword evidence="5" id="KW-1185">Reference proteome</keyword>
<accession>A0A931FZ48</accession>
<evidence type="ECO:0000313" key="5">
    <source>
        <dbReference type="Proteomes" id="UP000598146"/>
    </source>
</evidence>
<dbReference type="InterPro" id="IPR025184">
    <property type="entry name" value="AadA_C"/>
</dbReference>
<gene>
    <name evidence="4" type="ORF">I4J89_23260</name>
</gene>
<evidence type="ECO:0000259" key="3">
    <source>
        <dbReference type="Pfam" id="PF13427"/>
    </source>
</evidence>
<dbReference type="Pfam" id="PF01909">
    <property type="entry name" value="NTP_transf_2"/>
    <property type="match status" value="1"/>
</dbReference>
<dbReference type="RefSeq" id="WP_196416162.1">
    <property type="nucleotide sequence ID" value="NZ_JADQTO010000011.1"/>
</dbReference>
<feature type="domain" description="Adenylyltransferase AadA C-terminal" evidence="3">
    <location>
        <begin position="142"/>
        <end position="234"/>
    </location>
</feature>
<keyword evidence="1" id="KW-0808">Transferase</keyword>
<name>A0A931FZ48_9ACTN</name>
<feature type="domain" description="Polymerase nucleotidyl transferase" evidence="2">
    <location>
        <begin position="23"/>
        <end position="81"/>
    </location>
</feature>
<dbReference type="AlphaFoldDB" id="A0A931FZ48"/>
<reference evidence="4" key="1">
    <citation type="submission" date="2020-11" db="EMBL/GenBank/DDBJ databases">
        <title>Isolation and identification of active actinomycetes.</title>
        <authorList>
            <person name="Sun X."/>
        </authorList>
    </citation>
    <scope>NUCLEOTIDE SEQUENCE</scope>
    <source>
        <strain evidence="4">NEAU-A11</strain>
    </source>
</reference>
<dbReference type="Pfam" id="PF13427">
    <property type="entry name" value="AadA_C"/>
    <property type="match status" value="1"/>
</dbReference>
<comment type="caution">
    <text evidence="4">The sequence shown here is derived from an EMBL/GenBank/DDBJ whole genome shotgun (WGS) entry which is preliminary data.</text>
</comment>
<evidence type="ECO:0000259" key="2">
    <source>
        <dbReference type="Pfam" id="PF01909"/>
    </source>
</evidence>
<dbReference type="CDD" id="cd05403">
    <property type="entry name" value="NT_KNTase_like"/>
    <property type="match status" value="1"/>
</dbReference>
<organism evidence="4 5">
    <name type="scientific">Actinoplanes aureus</name>
    <dbReference type="NCBI Taxonomy" id="2792083"/>
    <lineage>
        <taxon>Bacteria</taxon>
        <taxon>Bacillati</taxon>
        <taxon>Actinomycetota</taxon>
        <taxon>Actinomycetes</taxon>
        <taxon>Micromonosporales</taxon>
        <taxon>Micromonosporaceae</taxon>
        <taxon>Actinoplanes</taxon>
    </lineage>
</organism>
<dbReference type="GO" id="GO:0016779">
    <property type="term" value="F:nucleotidyltransferase activity"/>
    <property type="evidence" value="ECO:0007669"/>
    <property type="project" value="InterPro"/>
</dbReference>
<dbReference type="Gene3D" id="3.30.460.10">
    <property type="entry name" value="Beta Polymerase, domain 2"/>
    <property type="match status" value="1"/>
</dbReference>
<dbReference type="SUPFAM" id="SSF81301">
    <property type="entry name" value="Nucleotidyltransferase"/>
    <property type="match status" value="1"/>
</dbReference>